<evidence type="ECO:0000259" key="10">
    <source>
        <dbReference type="Pfam" id="PF10433"/>
    </source>
</evidence>
<evidence type="ECO:0000313" key="13">
    <source>
        <dbReference type="Proteomes" id="UP000008743"/>
    </source>
</evidence>
<organism evidence="12 13">
    <name type="scientific">Capsaspora owczarzaki (strain ATCC 30864)</name>
    <dbReference type="NCBI Taxonomy" id="595528"/>
    <lineage>
        <taxon>Eukaryota</taxon>
        <taxon>Filasterea</taxon>
        <taxon>Capsaspora</taxon>
    </lineage>
</organism>
<keyword evidence="13" id="KW-1185">Reference proteome</keyword>
<dbReference type="InParanoid" id="A0A0D2X4A4"/>
<dbReference type="AlphaFoldDB" id="A0A0D2X4A4"/>
<evidence type="ECO:0000313" key="12">
    <source>
        <dbReference type="EMBL" id="KJE95714.1"/>
    </source>
</evidence>
<dbReference type="PhylomeDB" id="A0A0D2X4A4"/>
<keyword evidence="7" id="KW-0539">Nucleus</keyword>
<feature type="domain" description="RSE1/DDB1/CPSF1 C-terminal" evidence="9">
    <location>
        <begin position="869"/>
        <end position="1189"/>
    </location>
</feature>
<evidence type="ECO:0000256" key="5">
    <source>
        <dbReference type="ARBA" id="ARBA00022728"/>
    </source>
</evidence>
<evidence type="ECO:0000256" key="3">
    <source>
        <dbReference type="ARBA" id="ARBA00014577"/>
    </source>
</evidence>
<evidence type="ECO:0000259" key="11">
    <source>
        <dbReference type="Pfam" id="PF23726"/>
    </source>
</evidence>
<dbReference type="SUPFAM" id="SSF50998">
    <property type="entry name" value="Quinoprotein alcohol dehydrogenase-like"/>
    <property type="match status" value="1"/>
</dbReference>
<sequence length="1224" mass="133541">MAMHLYSLTLQRASAITCAVHGNFSGTKQQEIAVGRGSVLELLALDQASAKVKTIASINIFGVVRCLTAFRLTGASKGKSCVLHYLVVGSDSGRVAILEYNPTKYEFERVHLETYGKSGSRRIVPGQYLAADAKGRAIMISAVEKQKLVYVMNRDSTARLTITSPLDAHKAHAVVFATVGLDVGFEAPTFACVELDYEEADNDPSGEAVEATQQHLVFYELDLGLNHVVRKSSEPLPGWANMLIQVPGADDGPGGVVVCCEGFLVYKSPEDPAIDVRCPFPGRRHDISDPSKRGAGRGIVVAHASHKTKTKFFFVVQLDNGDMFKVTLDVADDNVVSIRMKLFDTLPVATSLHILRSGHLFVAAELGDHHLYQITQLAENDDEPEFTTRGLVMNGRVVPSSVAHGGVELSAFVYTPRPLLNLVLLDVMESTAPTMQCRVEDLLGEDAPQFYLLCGRGPNSTLRILRHGLEVSQLAATELTASPVAIWSVKRSIHDIHDTYFIVSWASATVVLSVGDQVAPVSDSGLLLTVGTIAVSRIGEDDLLQVYTDGIRHIRADSRVNEWRTPGRRQIVRAAINDRQVVIALAGGELVYFELDITGQLNEFAERFTSSAEVCALAIAPVPADRRRARFLAVAAEDNTVRIVSLELSDTLQSLGVQTVADRASSLCFADPSLDNSSADLVLGVGLQNGILLRTSVEPSSGNLTDTRTRYLGTRPVMLFPSKVHGAAGFLALSSRPWIFYVQQGTPTLTPLSYDALDCAATFSAANCPNGLVAIAGNTLRVLNLPRLGSVFNQTSMPLKYTPRRFIVDSEHRLLVIAESDHNTFAAGRKAVEQARVAAETNTTQAAIAESLPDAVFGAPAAGAARWGSCLRIVDAQLRETLELIELDEDEGVFSMTSCSFHGHEGQTFFIVGTTKALNLQTRAHQGGCLYTYRFNPQTRRLDFVHRTEVEDVPGAMYPFQGRLLVGVGSLLRVYDLGKRKLLRKCENRSIPNFVSSITTSGGRIVVTDVQESFHFLRYRPSDNMLAVFADDSNPRWVTSSTMVDYDTVAAGDKFGNVFVLRLPQDLQDDLEDDPTGGRLLGSSKNTLNGAAQKADTIINFHVGDTVTTMQKTALIPSGSECLVYTTTLGAIGVLIPFTTQSDIDFFKHLEMHMRQENPPICGRDHLAFRSHYFPSKNVIDGDLCEQFNSLDPHKKRLIAGDLADRTPSEVSKKLEDLRTRSAF</sequence>
<comment type="similarity">
    <text evidence="8">Belongs to the RSE1 family.</text>
</comment>
<dbReference type="FunCoup" id="A0A0D2X4A4">
    <property type="interactions" value="1013"/>
</dbReference>
<dbReference type="STRING" id="595528.A0A0D2X4A4"/>
<dbReference type="InterPro" id="IPR018846">
    <property type="entry name" value="Beta-prop_RSE1/DDB1/CPSF1_1st"/>
</dbReference>
<keyword evidence="5" id="KW-0747">Spliceosome</keyword>
<dbReference type="GO" id="GO:0005681">
    <property type="term" value="C:spliceosomal complex"/>
    <property type="evidence" value="ECO:0007669"/>
    <property type="project" value="UniProtKB-KW"/>
</dbReference>
<dbReference type="InterPro" id="IPR011047">
    <property type="entry name" value="Quinoprotein_ADH-like_sf"/>
</dbReference>
<comment type="similarity">
    <text evidence="2">Belongs to the DDB1 family.</text>
</comment>
<dbReference type="InterPro" id="IPR058543">
    <property type="entry name" value="Beta-prop_RSE1/DDB1/CPSF1_2nd"/>
</dbReference>
<dbReference type="Pfam" id="PF23726">
    <property type="entry name" value="Beta-prop_RSE1_2nd"/>
    <property type="match status" value="1"/>
</dbReference>
<dbReference type="PANTHER" id="PTHR10644">
    <property type="entry name" value="DNA REPAIR/RNA PROCESSING CPSF FAMILY"/>
    <property type="match status" value="1"/>
</dbReference>
<dbReference type="InterPro" id="IPR015943">
    <property type="entry name" value="WD40/YVTN_repeat-like_dom_sf"/>
</dbReference>
<dbReference type="OrthoDB" id="436637at2759"/>
<dbReference type="InterPro" id="IPR050358">
    <property type="entry name" value="RSE1/DDB1/CFT1"/>
</dbReference>
<keyword evidence="4" id="KW-0507">mRNA processing</keyword>
<dbReference type="GO" id="GO:0003676">
    <property type="term" value="F:nucleic acid binding"/>
    <property type="evidence" value="ECO:0007669"/>
    <property type="project" value="InterPro"/>
</dbReference>
<accession>A0A0D2X4A4</accession>
<dbReference type="eggNOG" id="KOG1898">
    <property type="taxonomic scope" value="Eukaryota"/>
</dbReference>
<dbReference type="FunFam" id="2.130.10.10:FF:000031">
    <property type="entry name" value="Splicing factor 3b subunit 3"/>
    <property type="match status" value="1"/>
</dbReference>
<protein>
    <recommendedName>
        <fullName evidence="3">DNA damage-binding protein 1</fullName>
    </recommendedName>
</protein>
<dbReference type="Pfam" id="PF03178">
    <property type="entry name" value="CPSF_A"/>
    <property type="match status" value="1"/>
</dbReference>
<dbReference type="Gene3D" id="2.130.10.10">
    <property type="entry name" value="YVTN repeat-like/Quinoprotein amine dehydrogenase"/>
    <property type="match status" value="3"/>
</dbReference>
<dbReference type="Gene3D" id="1.10.150.910">
    <property type="match status" value="1"/>
</dbReference>
<dbReference type="EMBL" id="KE346369">
    <property type="protein sequence ID" value="KJE95714.1"/>
    <property type="molecule type" value="Genomic_DNA"/>
</dbReference>
<name>A0A0D2X4A4_CAPO3</name>
<feature type="domain" description="RSE1/DDB1/CPSF1 first beta-propeller" evidence="10">
    <location>
        <begin position="15"/>
        <end position="379"/>
    </location>
</feature>
<dbReference type="Proteomes" id="UP000008743">
    <property type="component" value="Unassembled WGS sequence"/>
</dbReference>
<dbReference type="GO" id="GO:0008380">
    <property type="term" value="P:RNA splicing"/>
    <property type="evidence" value="ECO:0007669"/>
    <property type="project" value="UniProtKB-KW"/>
</dbReference>
<evidence type="ECO:0000256" key="2">
    <source>
        <dbReference type="ARBA" id="ARBA00007453"/>
    </source>
</evidence>
<comment type="subcellular location">
    <subcellularLocation>
        <location evidence="1">Nucleus</location>
    </subcellularLocation>
</comment>
<evidence type="ECO:0000256" key="4">
    <source>
        <dbReference type="ARBA" id="ARBA00022664"/>
    </source>
</evidence>
<dbReference type="InterPro" id="IPR004871">
    <property type="entry name" value="RSE1/DDB1/CPSF1_C"/>
</dbReference>
<dbReference type="GO" id="GO:0006397">
    <property type="term" value="P:mRNA processing"/>
    <property type="evidence" value="ECO:0007669"/>
    <property type="project" value="UniProtKB-KW"/>
</dbReference>
<evidence type="ECO:0000256" key="8">
    <source>
        <dbReference type="ARBA" id="ARBA00038266"/>
    </source>
</evidence>
<proteinExistence type="inferred from homology"/>
<gene>
    <name evidence="12" type="ORF">CAOG_006136</name>
</gene>
<reference evidence="13" key="1">
    <citation type="submission" date="2011-02" db="EMBL/GenBank/DDBJ databases">
        <title>The Genome Sequence of Capsaspora owczarzaki ATCC 30864.</title>
        <authorList>
            <person name="Russ C."/>
            <person name="Cuomo C."/>
            <person name="Burger G."/>
            <person name="Gray M.W."/>
            <person name="Holland P.W.H."/>
            <person name="King N."/>
            <person name="Lang F.B.F."/>
            <person name="Roger A.J."/>
            <person name="Ruiz-Trillo I."/>
            <person name="Young S.K."/>
            <person name="Zeng Q."/>
            <person name="Gargeya S."/>
            <person name="Alvarado L."/>
            <person name="Berlin A."/>
            <person name="Chapman S.B."/>
            <person name="Chen Z."/>
            <person name="Freedman E."/>
            <person name="Gellesch M."/>
            <person name="Goldberg J."/>
            <person name="Griggs A."/>
            <person name="Gujja S."/>
            <person name="Heilman E."/>
            <person name="Heiman D."/>
            <person name="Howarth C."/>
            <person name="Mehta T."/>
            <person name="Neiman D."/>
            <person name="Pearson M."/>
            <person name="Roberts A."/>
            <person name="Saif S."/>
            <person name="Shea T."/>
            <person name="Shenoy N."/>
            <person name="Sisk P."/>
            <person name="Stolte C."/>
            <person name="Sykes S."/>
            <person name="White J."/>
            <person name="Yandava C."/>
            <person name="Haas B."/>
            <person name="Nusbaum C."/>
            <person name="Birren B."/>
        </authorList>
    </citation>
    <scope>NUCLEOTIDE SEQUENCE</scope>
    <source>
        <strain evidence="13">ATCC 30864</strain>
    </source>
</reference>
<feature type="domain" description="RSE1/DDB1/CPSF1 second beta-propeller" evidence="11">
    <location>
        <begin position="472"/>
        <end position="784"/>
    </location>
</feature>
<dbReference type="FunFam" id="2.130.10.10:FF:001143">
    <property type="entry name" value="Pre-mRNA-splicing factor rse-1, putative"/>
    <property type="match status" value="1"/>
</dbReference>
<evidence type="ECO:0000259" key="9">
    <source>
        <dbReference type="Pfam" id="PF03178"/>
    </source>
</evidence>
<evidence type="ECO:0000256" key="7">
    <source>
        <dbReference type="ARBA" id="ARBA00023242"/>
    </source>
</evidence>
<dbReference type="FunFam" id="1.10.150.910:FF:000002">
    <property type="entry name" value="Splicing factor 3B subunit 3"/>
    <property type="match status" value="1"/>
</dbReference>
<evidence type="ECO:0000256" key="6">
    <source>
        <dbReference type="ARBA" id="ARBA00023187"/>
    </source>
</evidence>
<evidence type="ECO:0000256" key="1">
    <source>
        <dbReference type="ARBA" id="ARBA00004123"/>
    </source>
</evidence>
<dbReference type="Pfam" id="PF10433">
    <property type="entry name" value="Beta-prop_RSE1_1st"/>
    <property type="match status" value="1"/>
</dbReference>
<keyword evidence="6" id="KW-0508">mRNA splicing</keyword>